<sequence length="204" mass="20849">MSLGHGENAIESATRSTVVRPPDAQKVIHRAVHRAVAGAGRLARIDAMTETTFPGTSAAAPCEPRGGPVRLRELLVMVRRRLGGSELLGGGPPGAGLGDGARAAAGAGGGRRHALRGPAGRRGRRLARRARRAATGVAVDRGSDTVAATGVAVDRRSDAVAATGVAVNTRSDAVPAQFPPSTRARTRSRVPSPCGPRCPSVVRT</sequence>
<feature type="compositionally biased region" description="Basic residues" evidence="1">
    <location>
        <begin position="110"/>
        <end position="125"/>
    </location>
</feature>
<name>A0A8J4DK79_9ACTN</name>
<organism evidence="2 3">
    <name type="scientific">Spirilliplanes yamanashiensis</name>
    <dbReference type="NCBI Taxonomy" id="42233"/>
    <lineage>
        <taxon>Bacteria</taxon>
        <taxon>Bacillati</taxon>
        <taxon>Actinomycetota</taxon>
        <taxon>Actinomycetes</taxon>
        <taxon>Micromonosporales</taxon>
        <taxon>Micromonosporaceae</taxon>
        <taxon>Spirilliplanes</taxon>
    </lineage>
</organism>
<dbReference type="AlphaFoldDB" id="A0A8J4DK79"/>
<proteinExistence type="predicted"/>
<evidence type="ECO:0000313" key="2">
    <source>
        <dbReference type="EMBL" id="GIJ03780.1"/>
    </source>
</evidence>
<evidence type="ECO:0000256" key="1">
    <source>
        <dbReference type="SAM" id="MobiDB-lite"/>
    </source>
</evidence>
<feature type="compositionally biased region" description="Gly residues" evidence="1">
    <location>
        <begin position="87"/>
        <end position="99"/>
    </location>
</feature>
<dbReference type="EMBL" id="BOOY01000025">
    <property type="protein sequence ID" value="GIJ03780.1"/>
    <property type="molecule type" value="Genomic_DNA"/>
</dbReference>
<reference evidence="2" key="1">
    <citation type="submission" date="2021-01" db="EMBL/GenBank/DDBJ databases">
        <title>Whole genome shotgun sequence of Spirilliplanes yamanashiensis NBRC 15828.</title>
        <authorList>
            <person name="Komaki H."/>
            <person name="Tamura T."/>
        </authorList>
    </citation>
    <scope>NUCLEOTIDE SEQUENCE</scope>
    <source>
        <strain evidence="2">NBRC 15828</strain>
    </source>
</reference>
<protein>
    <submittedName>
        <fullName evidence="2">Uncharacterized protein</fullName>
    </submittedName>
</protein>
<evidence type="ECO:0000313" key="3">
    <source>
        <dbReference type="Proteomes" id="UP000652013"/>
    </source>
</evidence>
<gene>
    <name evidence="2" type="ORF">Sya03_31320</name>
</gene>
<dbReference type="Proteomes" id="UP000652013">
    <property type="component" value="Unassembled WGS sequence"/>
</dbReference>
<keyword evidence="3" id="KW-1185">Reference proteome</keyword>
<comment type="caution">
    <text evidence="2">The sequence shown here is derived from an EMBL/GenBank/DDBJ whole genome shotgun (WGS) entry which is preliminary data.</text>
</comment>
<accession>A0A8J4DK79</accession>
<feature type="region of interest" description="Disordered" evidence="1">
    <location>
        <begin position="173"/>
        <end position="204"/>
    </location>
</feature>
<feature type="region of interest" description="Disordered" evidence="1">
    <location>
        <begin position="87"/>
        <end position="125"/>
    </location>
</feature>